<accession>A0ABW9H0T0</accession>
<dbReference type="Pfam" id="PF07992">
    <property type="entry name" value="Pyr_redox_2"/>
    <property type="match status" value="1"/>
</dbReference>
<dbReference type="InterPro" id="IPR023753">
    <property type="entry name" value="FAD/NAD-binding_dom"/>
</dbReference>
<feature type="domain" description="FAD/NAD(P)-binding" evidence="3">
    <location>
        <begin position="2"/>
        <end position="281"/>
    </location>
</feature>
<keyword evidence="2" id="KW-0560">Oxidoreductase</keyword>
<dbReference type="PRINTS" id="PR00469">
    <property type="entry name" value="PNDRDTASEII"/>
</dbReference>
<dbReference type="InterPro" id="IPR050097">
    <property type="entry name" value="Ferredoxin-NADP_redctase_2"/>
</dbReference>
<comment type="caution">
    <text evidence="4">The sequence shown here is derived from an EMBL/GenBank/DDBJ whole genome shotgun (WGS) entry which is preliminary data.</text>
</comment>
<keyword evidence="1" id="KW-0285">Flavoprotein</keyword>
<dbReference type="Gene3D" id="3.50.50.60">
    <property type="entry name" value="FAD/NAD(P)-binding domain"/>
    <property type="match status" value="2"/>
</dbReference>
<dbReference type="RefSeq" id="WP_408977601.1">
    <property type="nucleotide sequence ID" value="NZ_JBJUVG010000008.1"/>
</dbReference>
<evidence type="ECO:0000256" key="2">
    <source>
        <dbReference type="ARBA" id="ARBA00023002"/>
    </source>
</evidence>
<dbReference type="PANTHER" id="PTHR48105">
    <property type="entry name" value="THIOREDOXIN REDUCTASE 1-RELATED-RELATED"/>
    <property type="match status" value="1"/>
</dbReference>
<evidence type="ECO:0000313" key="4">
    <source>
        <dbReference type="EMBL" id="MFM9413988.1"/>
    </source>
</evidence>
<sequence length="290" mass="30517">MKDIIIIGAGPAGVSAALYAKARGKDVLLLEKDKIGGLIANVSKVSHFAGVGDGETGPTFADRLADQVKYSDIPVLFEEATGIEKTAEGFTVQTNQGSHTAKKVIAATGNSLKELPIDLPAGFATKHWPLGQEESYAGKTVVINGGSDGASKEALYLAQKAKAVHMVQNQDKLLCIDEFKQQIEAADNIVVHTGCEVQDIKVEDGVCRAVNLGGEEITDEDGIEVYVQIGQNGNTDLLAPFAKVEGNFLAEDLAAQTEGLFFAGDIRVKTVRQIATAVADGCLAGIMACK</sequence>
<evidence type="ECO:0000256" key="1">
    <source>
        <dbReference type="ARBA" id="ARBA00022630"/>
    </source>
</evidence>
<gene>
    <name evidence="4" type="ORF">ACKQTC_06380</name>
</gene>
<name>A0ABW9H0T0_9FIRM</name>
<evidence type="ECO:0000259" key="3">
    <source>
        <dbReference type="Pfam" id="PF07992"/>
    </source>
</evidence>
<dbReference type="PRINTS" id="PR00368">
    <property type="entry name" value="FADPNR"/>
</dbReference>
<organism evidence="4 5">
    <name type="scientific">Peptococcus simiae</name>
    <dbReference type="NCBI Taxonomy" id="1643805"/>
    <lineage>
        <taxon>Bacteria</taxon>
        <taxon>Bacillati</taxon>
        <taxon>Bacillota</taxon>
        <taxon>Clostridia</taxon>
        <taxon>Eubacteriales</taxon>
        <taxon>Peptococcaceae</taxon>
        <taxon>Peptococcus</taxon>
    </lineage>
</organism>
<dbReference type="Proteomes" id="UP001631949">
    <property type="component" value="Unassembled WGS sequence"/>
</dbReference>
<proteinExistence type="predicted"/>
<protein>
    <submittedName>
        <fullName evidence="4">NAD(P)/FAD-dependent oxidoreductase</fullName>
    </submittedName>
</protein>
<evidence type="ECO:0000313" key="5">
    <source>
        <dbReference type="Proteomes" id="UP001631949"/>
    </source>
</evidence>
<keyword evidence="5" id="KW-1185">Reference proteome</keyword>
<dbReference type="EMBL" id="JBJUVG010000008">
    <property type="protein sequence ID" value="MFM9413988.1"/>
    <property type="molecule type" value="Genomic_DNA"/>
</dbReference>
<dbReference type="InterPro" id="IPR036188">
    <property type="entry name" value="FAD/NAD-bd_sf"/>
</dbReference>
<dbReference type="SUPFAM" id="SSF51905">
    <property type="entry name" value="FAD/NAD(P)-binding domain"/>
    <property type="match status" value="1"/>
</dbReference>
<reference evidence="4 5" key="1">
    <citation type="journal article" date="2016" name="Int. J. Syst. Evol. Microbiol.">
        <title>Peptococcus simiae sp. nov., isolated from rhesus macaque faeces and emended description of the genus Peptococcus.</title>
        <authorList>
            <person name="Shkoporov A.N."/>
            <person name="Efimov B.A."/>
            <person name="Kondova I."/>
            <person name="Ouwerling B."/>
            <person name="Chaplin A.V."/>
            <person name="Shcherbakova V.A."/>
            <person name="Langermans J.A.M."/>
        </authorList>
    </citation>
    <scope>NUCLEOTIDE SEQUENCE [LARGE SCALE GENOMIC DNA]</scope>
    <source>
        <strain evidence="4 5">M108</strain>
    </source>
</reference>